<keyword evidence="1" id="KW-0812">Transmembrane</keyword>
<gene>
    <name evidence="2" type="ORF">PHYPSEUDO_008334</name>
</gene>
<name>A0A8T1VEZ4_9STRA</name>
<keyword evidence="1" id="KW-1133">Transmembrane helix</keyword>
<keyword evidence="1" id="KW-0472">Membrane</keyword>
<reference evidence="2" key="1">
    <citation type="submission" date="2021-02" db="EMBL/GenBank/DDBJ databases">
        <authorList>
            <person name="Palmer J.M."/>
        </authorList>
    </citation>
    <scope>NUCLEOTIDE SEQUENCE</scope>
    <source>
        <strain evidence="2">SCRP734</strain>
    </source>
</reference>
<feature type="transmembrane region" description="Helical" evidence="1">
    <location>
        <begin position="61"/>
        <end position="81"/>
    </location>
</feature>
<evidence type="ECO:0000256" key="1">
    <source>
        <dbReference type="SAM" id="Phobius"/>
    </source>
</evidence>
<comment type="caution">
    <text evidence="2">The sequence shown here is derived from an EMBL/GenBank/DDBJ whole genome shotgun (WGS) entry which is preliminary data.</text>
</comment>
<dbReference type="OrthoDB" id="70344at2759"/>
<feature type="transmembrane region" description="Helical" evidence="1">
    <location>
        <begin position="232"/>
        <end position="256"/>
    </location>
</feature>
<protein>
    <submittedName>
        <fullName evidence="2">Uncharacterized protein</fullName>
    </submittedName>
</protein>
<dbReference type="AlphaFoldDB" id="A0A8T1VEZ4"/>
<evidence type="ECO:0000313" key="3">
    <source>
        <dbReference type="Proteomes" id="UP000694044"/>
    </source>
</evidence>
<keyword evidence="3" id="KW-1185">Reference proteome</keyword>
<proteinExistence type="predicted"/>
<accession>A0A8T1VEZ4</accession>
<feature type="transmembrane region" description="Helical" evidence="1">
    <location>
        <begin position="12"/>
        <end position="41"/>
    </location>
</feature>
<sequence>MRRKRTGLPRQDFVVVWMLLMALHALCGAYLLAMARLYFFMENPSMAYVANLLAVPERRRFRLFGAFVGIIGGLHAAQLVLHLASSIQARAFVVWPRGAVASRLMKVIGRHQPQKSANFATSKTRLHNVAMRGLAALEKALSVQGSHFELLFVLRKAVEVAAQIYQCHSYSTLISRVWINEAFVAITATNCVATAILNHLMLAASSRSAAKVASTGSFNANSRIPTVRERTLCVTVDVLLSTISSLVLPVAIFVPWTRKFDWTNLTFPNEVLYDDEMYARLIYENQSIFALSTTDSLLKVVPHGSLLLGLAGISFILENNAPTSSSRVKKTNIVKVSSTAPTSPPPQVWGTPRLVQDVGVSLVFLTASALVLALHIRADTFVSNASPGTTQMCEQSVRPWFAQNVSCSVVKYNCYRQGVTSPAEDALDALERKALASIVFEHCSEFRMPSSIRDFSNLLGLELWNVTLVTWGVEAALEAQLHPKMLFLVMVRVNMSTLPEGVLRPPLPNLLSDFEIVLSNLTTIPEAVAEAWTSAETMYLEHSRLEEFPAALFRLPLVEVSLINSNLQALPADLFTSDAYPSSYTVLTFSFNPLHNLPALAKEGLEMNKLWLSHTNTTTLPAWTEAAVHELIEVGNSPICQEEAAQLADIVECSDSEWNPLESGSYPLAFVEATRQL</sequence>
<dbReference type="Proteomes" id="UP000694044">
    <property type="component" value="Unassembled WGS sequence"/>
</dbReference>
<evidence type="ECO:0000313" key="2">
    <source>
        <dbReference type="EMBL" id="KAG7379651.1"/>
    </source>
</evidence>
<organism evidence="2 3">
    <name type="scientific">Phytophthora pseudosyringae</name>
    <dbReference type="NCBI Taxonomy" id="221518"/>
    <lineage>
        <taxon>Eukaryota</taxon>
        <taxon>Sar</taxon>
        <taxon>Stramenopiles</taxon>
        <taxon>Oomycota</taxon>
        <taxon>Peronosporomycetes</taxon>
        <taxon>Peronosporales</taxon>
        <taxon>Peronosporaceae</taxon>
        <taxon>Phytophthora</taxon>
    </lineage>
</organism>
<dbReference type="EMBL" id="JAGDFM010000337">
    <property type="protein sequence ID" value="KAG7379651.1"/>
    <property type="molecule type" value="Genomic_DNA"/>
</dbReference>